<dbReference type="Proteomes" id="UP001162164">
    <property type="component" value="Unassembled WGS sequence"/>
</dbReference>
<dbReference type="Pfam" id="PF20412">
    <property type="entry name" value="RALGAPB_N"/>
    <property type="match status" value="1"/>
</dbReference>
<reference evidence="3" key="1">
    <citation type="journal article" date="2023" name="Insect Mol. Biol.">
        <title>Genome sequencing provides insights into the evolution of gene families encoding plant cell wall-degrading enzymes in longhorned beetles.</title>
        <authorList>
            <person name="Shin N.R."/>
            <person name="Okamura Y."/>
            <person name="Kirsch R."/>
            <person name="Pauchet Y."/>
        </authorList>
    </citation>
    <scope>NUCLEOTIDE SEQUENCE</scope>
    <source>
        <strain evidence="3">MMC_N1</strain>
    </source>
</reference>
<evidence type="ECO:0000256" key="1">
    <source>
        <dbReference type="SAM" id="MobiDB-lite"/>
    </source>
</evidence>
<dbReference type="InterPro" id="IPR046859">
    <property type="entry name" value="RGPA/RALGAPB_N"/>
</dbReference>
<evidence type="ECO:0000313" key="3">
    <source>
        <dbReference type="EMBL" id="KAJ8982642.1"/>
    </source>
</evidence>
<dbReference type="PANTHER" id="PTHR21344:SF1">
    <property type="entry name" value="RAL GTPASE-ACTIVATING PROTEIN SUBUNIT BETA"/>
    <property type="match status" value="1"/>
</dbReference>
<feature type="domain" description="Ral GTPase-activating protein subunit alpha/beta N-terminal" evidence="2">
    <location>
        <begin position="99"/>
        <end position="204"/>
    </location>
</feature>
<feature type="region of interest" description="Disordered" evidence="1">
    <location>
        <begin position="317"/>
        <end position="349"/>
    </location>
</feature>
<protein>
    <recommendedName>
        <fullName evidence="2">Ral GTPase-activating protein subunit alpha/beta N-terminal domain-containing protein</fullName>
    </recommendedName>
</protein>
<accession>A0ABQ9JZ82</accession>
<evidence type="ECO:0000313" key="4">
    <source>
        <dbReference type="Proteomes" id="UP001162164"/>
    </source>
</evidence>
<dbReference type="EMBL" id="JAPWTJ010000114">
    <property type="protein sequence ID" value="KAJ8982642.1"/>
    <property type="molecule type" value="Genomic_DNA"/>
</dbReference>
<evidence type="ECO:0000259" key="2">
    <source>
        <dbReference type="Pfam" id="PF20412"/>
    </source>
</evidence>
<gene>
    <name evidence="3" type="ORF">NQ317_019043</name>
</gene>
<organism evidence="3 4">
    <name type="scientific">Molorchus minor</name>
    <dbReference type="NCBI Taxonomy" id="1323400"/>
    <lineage>
        <taxon>Eukaryota</taxon>
        <taxon>Metazoa</taxon>
        <taxon>Ecdysozoa</taxon>
        <taxon>Arthropoda</taxon>
        <taxon>Hexapoda</taxon>
        <taxon>Insecta</taxon>
        <taxon>Pterygota</taxon>
        <taxon>Neoptera</taxon>
        <taxon>Endopterygota</taxon>
        <taxon>Coleoptera</taxon>
        <taxon>Polyphaga</taxon>
        <taxon>Cucujiformia</taxon>
        <taxon>Chrysomeloidea</taxon>
        <taxon>Cerambycidae</taxon>
        <taxon>Lamiinae</taxon>
        <taxon>Monochamini</taxon>
        <taxon>Molorchus</taxon>
    </lineage>
</organism>
<comment type="caution">
    <text evidence="3">The sequence shown here is derived from an EMBL/GenBank/DDBJ whole genome shotgun (WGS) entry which is preliminary data.</text>
</comment>
<sequence length="893" mass="99799">MNLGLFNRMNLKVQWCMDVLCFGLSLPLTEHEAIKDCVNVYCEWLTALLSNPKVCVPQPIIDDPNIYSRNIIGHLHYLFVPRKGEDWPFLYQELGFDTIHRQAVLCHRVLRTLQQIAHESKILEKGTWEALLLFLLAINDTLLSPPTVKDDIWLIACAECFPSPPLWKTLRESCMNWRHRVALIEQWNRVNLALTSKVLVFMYGSSFPELKIGEDDLIPAGMSNDCIAQSWYRFLNTIGNPVSLTKPEVISQTQKFLQFAISTDGVEDPCQHPCLQALPLIFLKAIKGIAGQVDAFWVCIAQPIWWDTVVTGGSTDKNKEIPPITHSPTPPNQRRLAKSFSVAPSSANKGLKVPPSRECGECMVSILREFCGSVHLDLDGVRILTPAFISALEIVLPDKDLKLPNNELISTGSNERPITFGQLKPKLMNLLMNALQIEADPQNTHMLLGGLFLSVQDSAIYEKVEQVTQPSTETSSNLLSSASDTASMASMTSSDHSTIPEQFGSTEYDPLLLPLDSAHALFVRATYLVCHRLISSWKTDLNVSLAALELLSGLARIHIKGSDAMECKKGAVKWLCDYIVYQCSRPPPAHSKDLHSTIVAAFQCCSVWLLEHPYLLRDKDCLTTVLEVAELGVSGTKSVGKPGEPIKMKEEKELKPASMRVRDAAENLLTCILEQVGYFPSECSPESISSLLDELSLLKHCNSWATHCNEQSLAVEKFRYFVTEGSIMLALLEEPLGNDQDPQPTVTLLIRGPFGRHAWTMQLRHLPRHRSGTKYHAHNACRPVVMQDTPIRPQVKQKYFPDSVDRVVQCKVDQSIPSLEAVLSCDENIRNQTEMLAQLMNRQAAVESNVAQQQSSAVLEECAPPPVCHDFQTARLFLSHFGLLSLDDPEGRL</sequence>
<dbReference type="InterPro" id="IPR039930">
    <property type="entry name" value="RALGAPB"/>
</dbReference>
<dbReference type="PANTHER" id="PTHR21344">
    <property type="entry name" value="RAL GTPASE-ACTIVATING PROTEIN SUBUNIT BETA"/>
    <property type="match status" value="1"/>
</dbReference>
<name>A0ABQ9JZ82_9CUCU</name>
<keyword evidence="4" id="KW-1185">Reference proteome</keyword>
<proteinExistence type="predicted"/>